<dbReference type="PROSITE" id="PS51201">
    <property type="entry name" value="RCK_N"/>
    <property type="match status" value="1"/>
</dbReference>
<dbReference type="PANTHER" id="PTHR43833:SF7">
    <property type="entry name" value="KTR SYSTEM POTASSIUM UPTAKE PROTEIN C"/>
    <property type="match status" value="1"/>
</dbReference>
<reference evidence="3 4" key="1">
    <citation type="submission" date="2021-03" db="EMBL/GenBank/DDBJ databases">
        <title>Sequencing the genomes of 1000 actinobacteria strains.</title>
        <authorList>
            <person name="Klenk H.-P."/>
        </authorList>
    </citation>
    <scope>NUCLEOTIDE SEQUENCE [LARGE SCALE GENOMIC DNA]</scope>
    <source>
        <strain evidence="3 4">DSM 45256</strain>
    </source>
</reference>
<dbReference type="SUPFAM" id="SSF51735">
    <property type="entry name" value="NAD(P)-binding Rossmann-fold domains"/>
    <property type="match status" value="1"/>
</dbReference>
<keyword evidence="4" id="KW-1185">Reference proteome</keyword>
<proteinExistence type="predicted"/>
<dbReference type="InterPro" id="IPR036721">
    <property type="entry name" value="RCK_C_sf"/>
</dbReference>
<dbReference type="Gene3D" id="3.30.70.1450">
    <property type="entry name" value="Regulator of K+ conductance, C-terminal domain"/>
    <property type="match status" value="1"/>
</dbReference>
<dbReference type="Gene3D" id="3.40.50.720">
    <property type="entry name" value="NAD(P)-binding Rossmann-like Domain"/>
    <property type="match status" value="1"/>
</dbReference>
<dbReference type="InterPro" id="IPR006037">
    <property type="entry name" value="RCK_C"/>
</dbReference>
<dbReference type="Pfam" id="PF02080">
    <property type="entry name" value="TrkA_C"/>
    <property type="match status" value="1"/>
</dbReference>
<name>A0ABS4VPR8_9PSEU</name>
<dbReference type="Pfam" id="PF02254">
    <property type="entry name" value="TrkA_N"/>
    <property type="match status" value="1"/>
</dbReference>
<dbReference type="PROSITE" id="PS51202">
    <property type="entry name" value="RCK_C"/>
    <property type="match status" value="1"/>
</dbReference>
<feature type="domain" description="RCK C-terminal" evidence="2">
    <location>
        <begin position="152"/>
        <end position="234"/>
    </location>
</feature>
<evidence type="ECO:0000313" key="3">
    <source>
        <dbReference type="EMBL" id="MBP2365915.1"/>
    </source>
</evidence>
<gene>
    <name evidence="3" type="ORF">JOF36_001611</name>
</gene>
<accession>A0ABS4VPR8</accession>
<dbReference type="InterPro" id="IPR050721">
    <property type="entry name" value="Trk_Ktr_HKT_K-transport"/>
</dbReference>
<evidence type="ECO:0000313" key="4">
    <source>
        <dbReference type="Proteomes" id="UP001519295"/>
    </source>
</evidence>
<dbReference type="InterPro" id="IPR036291">
    <property type="entry name" value="NAD(P)-bd_dom_sf"/>
</dbReference>
<evidence type="ECO:0000259" key="1">
    <source>
        <dbReference type="PROSITE" id="PS51201"/>
    </source>
</evidence>
<dbReference type="EMBL" id="JAGINU010000001">
    <property type="protein sequence ID" value="MBP2365915.1"/>
    <property type="molecule type" value="Genomic_DNA"/>
</dbReference>
<protein>
    <submittedName>
        <fullName evidence="3">Trk system potassium uptake protein TrkA</fullName>
    </submittedName>
</protein>
<comment type="caution">
    <text evidence="3">The sequence shown here is derived from an EMBL/GenBank/DDBJ whole genome shotgun (WGS) entry which is preliminary data.</text>
</comment>
<dbReference type="Proteomes" id="UP001519295">
    <property type="component" value="Unassembled WGS sequence"/>
</dbReference>
<evidence type="ECO:0000259" key="2">
    <source>
        <dbReference type="PROSITE" id="PS51202"/>
    </source>
</evidence>
<sequence length="234" mass="25852">MSVSRRSASRRSASRRHNGGNRAVVIGLGRFGGSLALELVTGRTEVLALDHREKVVNEWADRLTHAAVVDCTDEQALRQLDVHNFPRAVVAIGAELESSILATSILAEFGVPRIWAKALSRQHARILERVGAHHVVLPEHDMGERVAHLVMGRMLDYIEFEDDYAMVKTLAPEEAVGRPLGQSQLRHRYGVTVVSIKRRGEGFTYASSETVVQRGDLLIVAGRTADTERFAELS</sequence>
<feature type="domain" description="RCK N-terminal" evidence="1">
    <location>
        <begin position="20"/>
        <end position="137"/>
    </location>
</feature>
<dbReference type="SUPFAM" id="SSF116726">
    <property type="entry name" value="TrkA C-terminal domain-like"/>
    <property type="match status" value="1"/>
</dbReference>
<dbReference type="PANTHER" id="PTHR43833">
    <property type="entry name" value="POTASSIUM CHANNEL PROTEIN 2-RELATED-RELATED"/>
    <property type="match status" value="1"/>
</dbReference>
<dbReference type="InterPro" id="IPR003148">
    <property type="entry name" value="RCK_N"/>
</dbReference>
<organism evidence="3 4">
    <name type="scientific">Pseudonocardia parietis</name>
    <dbReference type="NCBI Taxonomy" id="570936"/>
    <lineage>
        <taxon>Bacteria</taxon>
        <taxon>Bacillati</taxon>
        <taxon>Actinomycetota</taxon>
        <taxon>Actinomycetes</taxon>
        <taxon>Pseudonocardiales</taxon>
        <taxon>Pseudonocardiaceae</taxon>
        <taxon>Pseudonocardia</taxon>
    </lineage>
</organism>